<name>A0A4Z2IYT6_9TELE</name>
<evidence type="ECO:0000313" key="3">
    <source>
        <dbReference type="Proteomes" id="UP000314294"/>
    </source>
</evidence>
<proteinExistence type="predicted"/>
<feature type="region of interest" description="Disordered" evidence="1">
    <location>
        <begin position="36"/>
        <end position="68"/>
    </location>
</feature>
<reference evidence="2 3" key="1">
    <citation type="submission" date="2019-03" db="EMBL/GenBank/DDBJ databases">
        <title>First draft genome of Liparis tanakae, snailfish: a comprehensive survey of snailfish specific genes.</title>
        <authorList>
            <person name="Kim W."/>
            <person name="Song I."/>
            <person name="Jeong J.-H."/>
            <person name="Kim D."/>
            <person name="Kim S."/>
            <person name="Ryu S."/>
            <person name="Song J.Y."/>
            <person name="Lee S.K."/>
        </authorList>
    </citation>
    <scope>NUCLEOTIDE SEQUENCE [LARGE SCALE GENOMIC DNA]</scope>
    <source>
        <tissue evidence="2">Muscle</tissue>
    </source>
</reference>
<organism evidence="2 3">
    <name type="scientific">Liparis tanakae</name>
    <name type="common">Tanaka's snailfish</name>
    <dbReference type="NCBI Taxonomy" id="230148"/>
    <lineage>
        <taxon>Eukaryota</taxon>
        <taxon>Metazoa</taxon>
        <taxon>Chordata</taxon>
        <taxon>Craniata</taxon>
        <taxon>Vertebrata</taxon>
        <taxon>Euteleostomi</taxon>
        <taxon>Actinopterygii</taxon>
        <taxon>Neopterygii</taxon>
        <taxon>Teleostei</taxon>
        <taxon>Neoteleostei</taxon>
        <taxon>Acanthomorphata</taxon>
        <taxon>Eupercaria</taxon>
        <taxon>Perciformes</taxon>
        <taxon>Cottioidei</taxon>
        <taxon>Cottales</taxon>
        <taxon>Liparidae</taxon>
        <taxon>Liparis</taxon>
    </lineage>
</organism>
<gene>
    <name evidence="2" type="ORF">EYF80_007297</name>
</gene>
<accession>A0A4Z2IYT6</accession>
<sequence length="151" mass="16649">MYRTIAAASRLEGEWGKCSSAEGCAKQEHLAQHDLARPRQGHDSVPGGHGGQALLHPSSNSHPGPAWETSSLFHRDRVICRRISTEKAIMTKLRFGDIHGSAFIVQRAGRVVAVLIPGLCHAQVYPWPLVHHGDRQPVQTVLTALETERQR</sequence>
<evidence type="ECO:0000313" key="2">
    <source>
        <dbReference type="EMBL" id="TNN82462.1"/>
    </source>
</evidence>
<evidence type="ECO:0000256" key="1">
    <source>
        <dbReference type="SAM" id="MobiDB-lite"/>
    </source>
</evidence>
<feature type="compositionally biased region" description="Polar residues" evidence="1">
    <location>
        <begin position="57"/>
        <end position="68"/>
    </location>
</feature>
<dbReference type="AlphaFoldDB" id="A0A4Z2IYT6"/>
<dbReference type="Proteomes" id="UP000314294">
    <property type="component" value="Unassembled WGS sequence"/>
</dbReference>
<comment type="caution">
    <text evidence="2">The sequence shown here is derived from an EMBL/GenBank/DDBJ whole genome shotgun (WGS) entry which is preliminary data.</text>
</comment>
<protein>
    <submittedName>
        <fullName evidence="2">Uncharacterized protein</fullName>
    </submittedName>
</protein>
<dbReference type="EMBL" id="SRLO01000039">
    <property type="protein sequence ID" value="TNN82462.1"/>
    <property type="molecule type" value="Genomic_DNA"/>
</dbReference>
<keyword evidence="3" id="KW-1185">Reference proteome</keyword>